<name>A0A8J2KQH3_9HEXA</name>
<dbReference type="AlphaFoldDB" id="A0A8J2KQH3"/>
<organism evidence="1 2">
    <name type="scientific">Allacma fusca</name>
    <dbReference type="NCBI Taxonomy" id="39272"/>
    <lineage>
        <taxon>Eukaryota</taxon>
        <taxon>Metazoa</taxon>
        <taxon>Ecdysozoa</taxon>
        <taxon>Arthropoda</taxon>
        <taxon>Hexapoda</taxon>
        <taxon>Collembola</taxon>
        <taxon>Symphypleona</taxon>
        <taxon>Sminthuridae</taxon>
        <taxon>Allacma</taxon>
    </lineage>
</organism>
<dbReference type="Proteomes" id="UP000708208">
    <property type="component" value="Unassembled WGS sequence"/>
</dbReference>
<dbReference type="EMBL" id="CAJVCH010525249">
    <property type="protein sequence ID" value="CAG7822077.1"/>
    <property type="molecule type" value="Genomic_DNA"/>
</dbReference>
<comment type="caution">
    <text evidence="1">The sequence shown here is derived from an EMBL/GenBank/DDBJ whole genome shotgun (WGS) entry which is preliminary data.</text>
</comment>
<accession>A0A8J2KQH3</accession>
<gene>
    <name evidence="1" type="ORF">AFUS01_LOCUS32368</name>
</gene>
<evidence type="ECO:0000313" key="2">
    <source>
        <dbReference type="Proteomes" id="UP000708208"/>
    </source>
</evidence>
<protein>
    <submittedName>
        <fullName evidence="1">Uncharacterized protein</fullName>
    </submittedName>
</protein>
<evidence type="ECO:0000313" key="1">
    <source>
        <dbReference type="EMBL" id="CAG7822077.1"/>
    </source>
</evidence>
<keyword evidence="2" id="KW-1185">Reference proteome</keyword>
<sequence>MFTMDYATIKAQERTIDVANNHSNTRKSNIPVIVEHYVVTLKILFDNPCDKFNNSTHTHLTPVAQEQCQGIYQEEFMKSLDEMCPSKILLGEKSS</sequence>
<reference evidence="1" key="1">
    <citation type="submission" date="2021-06" db="EMBL/GenBank/DDBJ databases">
        <authorList>
            <person name="Hodson N. C."/>
            <person name="Mongue J. A."/>
            <person name="Jaron S. K."/>
        </authorList>
    </citation>
    <scope>NUCLEOTIDE SEQUENCE</scope>
</reference>
<proteinExistence type="predicted"/>